<dbReference type="PANTHER" id="PTHR37534:SF49">
    <property type="entry name" value="LYSINE BIOSYNTHESIS REGULATORY PROTEIN LYS14"/>
    <property type="match status" value="1"/>
</dbReference>
<dbReference type="GeneID" id="55988518"/>
<dbReference type="Proteomes" id="UP000509510">
    <property type="component" value="Chromosome I"/>
</dbReference>
<dbReference type="GO" id="GO:0003700">
    <property type="term" value="F:DNA-binding transcription factor activity"/>
    <property type="evidence" value="ECO:0007669"/>
    <property type="project" value="TreeGrafter"/>
</dbReference>
<protein>
    <recommendedName>
        <fullName evidence="5">Transcription factor domain-containing protein</fullName>
    </recommendedName>
</protein>
<dbReference type="AlphaFoldDB" id="A0A7H8QK98"/>
<dbReference type="OrthoDB" id="5333823at2759"/>
<gene>
    <name evidence="3" type="ORF">TRUGW13939_01005</name>
</gene>
<keyword evidence="2" id="KW-0539">Nucleus</keyword>
<keyword evidence="4" id="KW-1185">Reference proteome</keyword>
<dbReference type="GO" id="GO:0005634">
    <property type="term" value="C:nucleus"/>
    <property type="evidence" value="ECO:0007669"/>
    <property type="project" value="UniProtKB-SubCell"/>
</dbReference>
<sequence>MLGGHQLNTNAGFQNPRIGYLHGDLLYFEFEDLAEEEDTLELEDPSDIRLHSSNAALFDAHTKDFPDLRLPEPDIGPMALLLQPAFGSSFGALQTLDYDSSLLSYYEAVVCSSCTLLDDADHNPYRHLILPMAMQSEGIYHATLAVSAQILGIAEPKYRFAALDHANRALKCLITTLQRGNWSGAEIDEILGLALMLCWFEITDGCRPSWVTHLNGIHNLIIRYPQLFKRSTVALYRFFNRYFSFHVVLARTTFRVDDDLWFSNAASDEPTLAIATSVQDKIYDVSATNPSPQPENHGQYVPFSESTELLSRTMSLDDLDQIDSYMGFSNSLLLLINEIADLAWKYPSKAEVESDLSTVRSIVDRLRRSLSNLRQTPPPLCMIKGNPNDENQRHLYMQAAFEFETIAEANRTGALLLLHEVCSSRLQRPDIFESDAPSSSADNTKSECVRKILDIMLENINRIGRTAALPLWPLFLAGCCATSEEDRVIVMRIFQETEKPKRFGNITPAREVVEMIWRQRDLGVQDDRKRRQSAAARRFETAKTMDPTFQFREIPSTCQIQSFKNSPRRCGGMFEWERALSMMGDLKLSLT</sequence>
<name>A0A7H8QK98_TALRU</name>
<evidence type="ECO:0000313" key="4">
    <source>
        <dbReference type="Proteomes" id="UP000509510"/>
    </source>
</evidence>
<dbReference type="PANTHER" id="PTHR37534">
    <property type="entry name" value="TRANSCRIPTIONAL ACTIVATOR PROTEIN UGA3"/>
    <property type="match status" value="1"/>
</dbReference>
<evidence type="ECO:0008006" key="5">
    <source>
        <dbReference type="Google" id="ProtNLM"/>
    </source>
</evidence>
<dbReference type="KEGG" id="trg:TRUGW13939_01005"/>
<dbReference type="RefSeq" id="XP_035340104.1">
    <property type="nucleotide sequence ID" value="XM_035484211.1"/>
</dbReference>
<proteinExistence type="predicted"/>
<comment type="subcellular location">
    <subcellularLocation>
        <location evidence="1">Nucleus</location>
    </subcellularLocation>
</comment>
<organism evidence="3 4">
    <name type="scientific">Talaromyces rugulosus</name>
    <name type="common">Penicillium rugulosum</name>
    <dbReference type="NCBI Taxonomy" id="121627"/>
    <lineage>
        <taxon>Eukaryota</taxon>
        <taxon>Fungi</taxon>
        <taxon>Dikarya</taxon>
        <taxon>Ascomycota</taxon>
        <taxon>Pezizomycotina</taxon>
        <taxon>Eurotiomycetes</taxon>
        <taxon>Eurotiomycetidae</taxon>
        <taxon>Eurotiales</taxon>
        <taxon>Trichocomaceae</taxon>
        <taxon>Talaromyces</taxon>
        <taxon>Talaromyces sect. Islandici</taxon>
    </lineage>
</organism>
<accession>A0A7H8QK98</accession>
<dbReference type="GO" id="GO:0045944">
    <property type="term" value="P:positive regulation of transcription by RNA polymerase II"/>
    <property type="evidence" value="ECO:0007669"/>
    <property type="project" value="TreeGrafter"/>
</dbReference>
<dbReference type="GO" id="GO:0000976">
    <property type="term" value="F:transcription cis-regulatory region binding"/>
    <property type="evidence" value="ECO:0007669"/>
    <property type="project" value="TreeGrafter"/>
</dbReference>
<dbReference type="EMBL" id="CP055898">
    <property type="protein sequence ID" value="QKX53925.1"/>
    <property type="molecule type" value="Genomic_DNA"/>
</dbReference>
<reference evidence="4" key="1">
    <citation type="submission" date="2020-06" db="EMBL/GenBank/DDBJ databases">
        <title>A chromosome-scale genome assembly of Talaromyces rugulosus W13939.</title>
        <authorList>
            <person name="Wang B."/>
            <person name="Guo L."/>
            <person name="Ye K."/>
            <person name="Wang L."/>
        </authorList>
    </citation>
    <scope>NUCLEOTIDE SEQUENCE [LARGE SCALE GENOMIC DNA]</scope>
    <source>
        <strain evidence="4">W13939</strain>
    </source>
</reference>
<dbReference type="InterPro" id="IPR021858">
    <property type="entry name" value="Fun_TF"/>
</dbReference>
<evidence type="ECO:0000313" key="3">
    <source>
        <dbReference type="EMBL" id="QKX53925.1"/>
    </source>
</evidence>
<evidence type="ECO:0000256" key="2">
    <source>
        <dbReference type="ARBA" id="ARBA00023242"/>
    </source>
</evidence>
<evidence type="ECO:0000256" key="1">
    <source>
        <dbReference type="ARBA" id="ARBA00004123"/>
    </source>
</evidence>
<dbReference type="Pfam" id="PF11951">
    <property type="entry name" value="Fungal_trans_2"/>
    <property type="match status" value="1"/>
</dbReference>